<dbReference type="OrthoDB" id="439792at2759"/>
<dbReference type="Gene3D" id="3.40.50.300">
    <property type="entry name" value="P-loop containing nucleotide triphosphate hydrolases"/>
    <property type="match status" value="1"/>
</dbReference>
<proteinExistence type="inferred from homology"/>
<evidence type="ECO:0000313" key="6">
    <source>
        <dbReference type="EMBL" id="KAF9612232.1"/>
    </source>
</evidence>
<sequence length="171" mass="18715">MIHLLIKNQLTGRSTQIGKGTQSPIIKDDCCLCHLATGDMLRAVVSTKTPIEIKVKEAMEKGELVTDNLVVGIIDEAMKRPSCQKGEGSVAHSHPSCGFDPLSRVGNNELKLHLILSQKFLSQMTNTLGREVNNHKKEMAARFVQPVPHTIVSDTLLNASVEVLVPNKLID</sequence>
<evidence type="ECO:0000256" key="1">
    <source>
        <dbReference type="ARBA" id="ARBA00007220"/>
    </source>
</evidence>
<evidence type="ECO:0000256" key="4">
    <source>
        <dbReference type="ARBA" id="ARBA00022741"/>
    </source>
</evidence>
<dbReference type="SUPFAM" id="SSF52540">
    <property type="entry name" value="P-loop containing nucleoside triphosphate hydrolases"/>
    <property type="match status" value="1"/>
</dbReference>
<evidence type="ECO:0000256" key="5">
    <source>
        <dbReference type="ARBA" id="ARBA00022777"/>
    </source>
</evidence>
<accession>A0A835M0V3</accession>
<keyword evidence="7" id="KW-1185">Reference proteome</keyword>
<organism evidence="6 7">
    <name type="scientific">Coptis chinensis</name>
    <dbReference type="NCBI Taxonomy" id="261450"/>
    <lineage>
        <taxon>Eukaryota</taxon>
        <taxon>Viridiplantae</taxon>
        <taxon>Streptophyta</taxon>
        <taxon>Embryophyta</taxon>
        <taxon>Tracheophyta</taxon>
        <taxon>Spermatophyta</taxon>
        <taxon>Magnoliopsida</taxon>
        <taxon>Ranunculales</taxon>
        <taxon>Ranunculaceae</taxon>
        <taxon>Coptidoideae</taxon>
        <taxon>Coptis</taxon>
    </lineage>
</organism>
<gene>
    <name evidence="6" type="ORF">IFM89_038654</name>
</gene>
<protein>
    <recommendedName>
        <fullName evidence="2">adenylate kinase</fullName>
        <ecNumber evidence="2">2.7.4.3</ecNumber>
    </recommendedName>
</protein>
<evidence type="ECO:0000313" key="7">
    <source>
        <dbReference type="Proteomes" id="UP000631114"/>
    </source>
</evidence>
<dbReference type="Proteomes" id="UP000631114">
    <property type="component" value="Unassembled WGS sequence"/>
</dbReference>
<dbReference type="EC" id="2.7.4.3" evidence="2"/>
<name>A0A835M0V3_9MAGN</name>
<dbReference type="AlphaFoldDB" id="A0A835M0V3"/>
<dbReference type="GO" id="GO:0004017">
    <property type="term" value="F:AMP kinase activity"/>
    <property type="evidence" value="ECO:0007669"/>
    <property type="project" value="UniProtKB-EC"/>
</dbReference>
<dbReference type="Pfam" id="PF00406">
    <property type="entry name" value="ADK"/>
    <property type="match status" value="1"/>
</dbReference>
<comment type="similarity">
    <text evidence="1">Belongs to the adenylate kinase family.</text>
</comment>
<dbReference type="InterPro" id="IPR000850">
    <property type="entry name" value="Adenylat/UMP-CMP_kin"/>
</dbReference>
<dbReference type="GO" id="GO:0005524">
    <property type="term" value="F:ATP binding"/>
    <property type="evidence" value="ECO:0007669"/>
    <property type="project" value="InterPro"/>
</dbReference>
<keyword evidence="3" id="KW-0808">Transferase</keyword>
<evidence type="ECO:0000256" key="3">
    <source>
        <dbReference type="ARBA" id="ARBA00022679"/>
    </source>
</evidence>
<dbReference type="PANTHER" id="PTHR23359">
    <property type="entry name" value="NUCLEOTIDE KINASE"/>
    <property type="match status" value="1"/>
</dbReference>
<comment type="caution">
    <text evidence="6">The sequence shown here is derived from an EMBL/GenBank/DDBJ whole genome shotgun (WGS) entry which is preliminary data.</text>
</comment>
<dbReference type="EMBL" id="JADFTS010000004">
    <property type="protein sequence ID" value="KAF9612232.1"/>
    <property type="molecule type" value="Genomic_DNA"/>
</dbReference>
<evidence type="ECO:0000256" key="2">
    <source>
        <dbReference type="ARBA" id="ARBA00012955"/>
    </source>
</evidence>
<keyword evidence="5" id="KW-0418">Kinase</keyword>
<keyword evidence="4" id="KW-0547">Nucleotide-binding</keyword>
<dbReference type="InterPro" id="IPR027417">
    <property type="entry name" value="P-loop_NTPase"/>
</dbReference>
<reference evidence="6 7" key="1">
    <citation type="submission" date="2020-10" db="EMBL/GenBank/DDBJ databases">
        <title>The Coptis chinensis genome and diversification of protoberbering-type alkaloids.</title>
        <authorList>
            <person name="Wang B."/>
            <person name="Shu S."/>
            <person name="Song C."/>
            <person name="Liu Y."/>
        </authorList>
    </citation>
    <scope>NUCLEOTIDE SEQUENCE [LARGE SCALE GENOMIC DNA]</scope>
    <source>
        <strain evidence="6">HL-2020</strain>
        <tissue evidence="6">Leaf</tissue>
    </source>
</reference>